<keyword evidence="9" id="KW-0175">Coiled coil</keyword>
<keyword evidence="6" id="KW-0902">Two-component regulatory system</keyword>
<sequence>MTSGSSKSSDLGQEQFDIAPLSWVMTELREALSNAGKLLVSAIGQDAEAQATSLLQAKSYLHQAHGALQIVEIEGVAIVTETVEEIIEKIQSGKLENSQDVANKITEAFYAVLRYLEDLLAGNPQQPVRLYPEYRALLELKGAERIHPADLFFPSLSVQERIPELTLSAHPAAINYGAIRLRFEKLLLTLLTSKNAEAKQDSSAQMSVLILEIEQAQTTSQTKAFWLVMRAFAESTAQVEAKDERHIKQIWGRINLQIRRLVEGNTSVPERLLRDALFFIAQVKEPSAFVSQIRKAYQLDNHVPSDYDQKRYGLIAPHVLASAKELLGNIKNLWGRISNGDTGLSDKFFQKMKDLADVGAGLQSPPLAKLLRELNGIASHAVRAKDQERMGLELATCLLFLENAFEQITHLPANFATRADEISARLLSVVGGESPGNQAGWIGEISREAQQRQTMTALVGEMQMSLKHAEKALDEHFRDASNTTILAPVDGTLAQIGGALAILDQDEALAAVAHTRDLVKQCMSGEALAEADVPALHQKVAQNIGALSFFIETLQNQPELAKKRFVFDAQEGIFQSKLLEKAPEKELLPSAPLEANFTAPPVATAEQDLLQQQKESERLLASLVDAPQNSELQAQLKDSLDHERSFAALLDDSEASARAKTAIELLSHTDFSQPDAALNEIVAATTQTEAAPEIQLTQELPETEAEIDAELLEIFLMEADEVLEAVRENIPLSRHDSANQEYLIRLRRSFHTLKGSGRMVGLNVFGEGAWNIEQVMNLWLSDSRSGTEALYALLEYAAAEMFDWVEELKRNGNSNRNSDAIIAAALRVKDGLPFSVEPVASAPVTPITPVAPIEVMPQVDAVMEARPDVLTPDLAPEPSVNDITQSSTVLDSNEGSASVLPELAALADLVAPEELSPAVELNLPIDQGLVLDPVSLTVAESEMIDAQDLVLDTSESVAPQAETEVADAAIASTEVIEAASADIQATTASDNLDDLASEAPIFGDIKFDEEITLEAADVVEVDVAHDEGVIGHDEDAVLVAHSVESELPKISDVLNDLMLEASELTATSVEHEVDAEVEADAEVPAASSLIAIDTDSLVQTPESISEAVVADDLTSPNMLESEVEELAASPAETLQQTSQQAQQQTAQIIEFPDFSMPVLKENDNTKRIGEIEISLPLHTIYMAETDEIVRFLQQDFSEWRHEPARPVSRHAVHAAHSLAGSSATVGLFSVQELAHSLENVLQRLERHPVNLENAEFDTLDHAVECVKSMLQKFALSEMADRVPAENQKLSQLLEVIITRSNVGDDEEFITSTNERLDAVMLDTSATSADVAIANIDSSDESNALAEVTADEVVDAVLDAAPELVNLPESETLADASPVATEDVEAVPESAVLELSVEDTSAPQFSATLSNSDESNRVDVSGFDTVIPVVATAPAPAPLAETNAETENLASLDRSSTDIELKVRDEIDHDLLPVFLEEGNDLLPMIGQLLRSWQQSPEDDAIPQSILRLMHTVKGSARMAGAMQLGQHTHDMETRIENLMHTGSTIRQPLLEDLIARQDYAMHLFERLQNPDLASVELESEQVVELTVAQEINQFQDALQSGFDPQLAAEEVSSDLSEANELNITDSESGHTTDQFATNQAPVADPAALVASETSAESNKAPEQANTAVARPVKISSAPRQLAPQAAVSAASAPVPLVRVRADILDRLVNQAGEVSISRSKLENEVDTLKASLSELTENVSRLRDQLREVEIQAETQITSRMAFSGDREFDPLEFDRFTRLQELTRMMAESVSDVATVQTALNRTIEGATTDLNVQARLTRELQQDLMRVRMIPFSSVSERLYRIARQTAKEVDKRVNLDIRGTSVEIDRSVLEKMVAPFEHMLRNAIVHGIESRQDRVGRGKSEVGELLIEIRQEGNEVVIHFTDDGQGLNINRIREKAKTVGLLTDESFINESDVVNLIFEPGFSTASEVTELAGRGVGMDVVRSEAASLGGRVSVTSIEGQGAHFTIHLPLTLAVTQVVILNAGGKTFAVPSVLVEQVQQLKSAALANAYNDGAIMWQGNRVSLHYLPSMLGERDATPDTQQYTPILIMKSDNERVAIHVDQIIGNREVVVKNVGPQLARMIGIAGATVLGSGNIVLILNPVPLAQKLEYERAKLPDASVDSTPEMGAVAEMVEKVEVPTTLAPVQGLRSHHIVMVVDDSLTVRRVTQRLLVREGYQVVLAKDGIDALEQLQSITPDVMLVDIEMPRMDGFDLTRNVRSDSRTTHIPIIMITSRTADKHRNYAAELGVNEYFGKPYREDDLLAAISGFVNKPAEVLS</sequence>
<dbReference type="InterPro" id="IPR008207">
    <property type="entry name" value="Sig_transdc_His_kin_Hpt_dom"/>
</dbReference>
<feature type="domain" description="Histidine kinase" evidence="11">
    <location>
        <begin position="1817"/>
        <end position="2015"/>
    </location>
</feature>
<evidence type="ECO:0000259" key="14">
    <source>
        <dbReference type="PROSITE" id="PS50894"/>
    </source>
</evidence>
<comment type="catalytic activity">
    <reaction evidence="1">
        <text>ATP + protein L-histidine = ADP + protein N-phospho-L-histidine.</text>
        <dbReference type="EC" id="2.7.13.3"/>
    </reaction>
</comment>
<dbReference type="Gene3D" id="3.40.50.2300">
    <property type="match status" value="1"/>
</dbReference>
<dbReference type="InterPro" id="IPR036641">
    <property type="entry name" value="HPT_dom_sf"/>
</dbReference>
<dbReference type="PROSITE" id="PS50894">
    <property type="entry name" value="HPT"/>
    <property type="match status" value="3"/>
</dbReference>
<dbReference type="SUPFAM" id="SSF47226">
    <property type="entry name" value="Histidine-containing phosphotransfer domain, HPT domain"/>
    <property type="match status" value="4"/>
</dbReference>
<dbReference type="InterPro" id="IPR002545">
    <property type="entry name" value="CheW-lke_dom"/>
</dbReference>
<evidence type="ECO:0000256" key="5">
    <source>
        <dbReference type="ARBA" id="ARBA00022777"/>
    </source>
</evidence>
<dbReference type="PROSITE" id="PS50851">
    <property type="entry name" value="CHEW"/>
    <property type="match status" value="1"/>
</dbReference>
<dbReference type="Pfam" id="PF02518">
    <property type="entry name" value="HATPase_c"/>
    <property type="match status" value="1"/>
</dbReference>
<keyword evidence="16" id="KW-1185">Reference proteome</keyword>
<dbReference type="Pfam" id="PF26379">
    <property type="entry name" value="FimL_2nd"/>
    <property type="match status" value="1"/>
</dbReference>
<dbReference type="PROSITE" id="PS50109">
    <property type="entry name" value="HIS_KIN"/>
    <property type="match status" value="1"/>
</dbReference>
<evidence type="ECO:0000313" key="15">
    <source>
        <dbReference type="EMBL" id="MFC0349204.1"/>
    </source>
</evidence>
<gene>
    <name evidence="15" type="ORF">ACFFJH_05260</name>
</gene>
<evidence type="ECO:0000313" key="16">
    <source>
        <dbReference type="Proteomes" id="UP001589844"/>
    </source>
</evidence>
<evidence type="ECO:0000256" key="6">
    <source>
        <dbReference type="ARBA" id="ARBA00023012"/>
    </source>
</evidence>
<dbReference type="SUPFAM" id="SSF55874">
    <property type="entry name" value="ATPase domain of HSP90 chaperone/DNA topoisomerase II/histidine kinase"/>
    <property type="match status" value="1"/>
</dbReference>
<feature type="modified residue" description="Phosphohistidine" evidence="7">
    <location>
        <position position="1510"/>
    </location>
</feature>
<dbReference type="InterPro" id="IPR004105">
    <property type="entry name" value="CheA-like_dim"/>
</dbReference>
<feature type="region of interest" description="Disordered" evidence="10">
    <location>
        <begin position="1647"/>
        <end position="1667"/>
    </location>
</feature>
<dbReference type="CDD" id="cd00088">
    <property type="entry name" value="HPT"/>
    <property type="match status" value="3"/>
</dbReference>
<organism evidence="15 16">
    <name type="scientific">Undibacterium danionis</name>
    <dbReference type="NCBI Taxonomy" id="1812100"/>
    <lineage>
        <taxon>Bacteria</taxon>
        <taxon>Pseudomonadati</taxon>
        <taxon>Pseudomonadota</taxon>
        <taxon>Betaproteobacteria</taxon>
        <taxon>Burkholderiales</taxon>
        <taxon>Oxalobacteraceae</taxon>
        <taxon>Undibacterium</taxon>
    </lineage>
</organism>
<dbReference type="SUPFAM" id="SSF52172">
    <property type="entry name" value="CheY-like"/>
    <property type="match status" value="1"/>
</dbReference>
<evidence type="ECO:0000256" key="3">
    <source>
        <dbReference type="ARBA" id="ARBA00022553"/>
    </source>
</evidence>
<accession>A0ABV6IBJ7</accession>
<evidence type="ECO:0000256" key="9">
    <source>
        <dbReference type="SAM" id="Coils"/>
    </source>
</evidence>
<protein>
    <recommendedName>
        <fullName evidence="2">histidine kinase</fullName>
        <ecNumber evidence="2">2.7.13.3</ecNumber>
    </recommendedName>
</protein>
<feature type="domain" description="HPt" evidence="14">
    <location>
        <begin position="704"/>
        <end position="811"/>
    </location>
</feature>
<evidence type="ECO:0000259" key="11">
    <source>
        <dbReference type="PROSITE" id="PS50109"/>
    </source>
</evidence>
<dbReference type="Proteomes" id="UP001589844">
    <property type="component" value="Unassembled WGS sequence"/>
</dbReference>
<dbReference type="InterPro" id="IPR004358">
    <property type="entry name" value="Sig_transdc_His_kin-like_C"/>
</dbReference>
<dbReference type="PANTHER" id="PTHR43395">
    <property type="entry name" value="SENSOR HISTIDINE KINASE CHEA"/>
    <property type="match status" value="1"/>
</dbReference>
<evidence type="ECO:0000256" key="1">
    <source>
        <dbReference type="ARBA" id="ARBA00000085"/>
    </source>
</evidence>
<evidence type="ECO:0000259" key="12">
    <source>
        <dbReference type="PROSITE" id="PS50110"/>
    </source>
</evidence>
<evidence type="ECO:0000256" key="8">
    <source>
        <dbReference type="PROSITE-ProRule" id="PRU00169"/>
    </source>
</evidence>
<evidence type="ECO:0000256" key="4">
    <source>
        <dbReference type="ARBA" id="ARBA00022679"/>
    </source>
</evidence>
<comment type="caution">
    <text evidence="15">The sequence shown here is derived from an EMBL/GenBank/DDBJ whole genome shotgun (WGS) entry which is preliminary data.</text>
</comment>
<dbReference type="Gene3D" id="2.30.30.40">
    <property type="entry name" value="SH3 Domains"/>
    <property type="match status" value="1"/>
</dbReference>
<feature type="coiled-coil region" evidence="9">
    <location>
        <begin position="1718"/>
        <end position="1752"/>
    </location>
</feature>
<dbReference type="SMART" id="SM00073">
    <property type="entry name" value="HPT"/>
    <property type="match status" value="3"/>
</dbReference>
<dbReference type="Gene3D" id="1.10.287.560">
    <property type="entry name" value="Histidine kinase CheA-like, homodimeric domain"/>
    <property type="match status" value="1"/>
</dbReference>
<dbReference type="InterPro" id="IPR005467">
    <property type="entry name" value="His_kinase_dom"/>
</dbReference>
<dbReference type="PANTHER" id="PTHR43395:SF8">
    <property type="entry name" value="HISTIDINE KINASE"/>
    <property type="match status" value="1"/>
</dbReference>
<feature type="domain" description="CheW-like" evidence="13">
    <location>
        <begin position="2017"/>
        <end position="2152"/>
    </location>
</feature>
<feature type="domain" description="HPt" evidence="14">
    <location>
        <begin position="1170"/>
        <end position="1273"/>
    </location>
</feature>
<feature type="domain" description="HPt" evidence="14">
    <location>
        <begin position="1463"/>
        <end position="1567"/>
    </location>
</feature>
<dbReference type="SMART" id="SM00387">
    <property type="entry name" value="HATPase_c"/>
    <property type="match status" value="1"/>
</dbReference>
<dbReference type="InterPro" id="IPR003594">
    <property type="entry name" value="HATPase_dom"/>
</dbReference>
<evidence type="ECO:0000256" key="7">
    <source>
        <dbReference type="PROSITE-ProRule" id="PRU00110"/>
    </source>
</evidence>
<keyword evidence="3 8" id="KW-0597">Phosphoprotein</keyword>
<dbReference type="Gene3D" id="1.20.120.160">
    <property type="entry name" value="HPT domain"/>
    <property type="match status" value="3"/>
</dbReference>
<dbReference type="InterPro" id="IPR051315">
    <property type="entry name" value="Bact_Chemotaxis_CheA"/>
</dbReference>
<dbReference type="SUPFAM" id="SSF50341">
    <property type="entry name" value="CheW-like"/>
    <property type="match status" value="1"/>
</dbReference>
<feature type="domain" description="Response regulatory" evidence="12">
    <location>
        <begin position="2195"/>
        <end position="2311"/>
    </location>
</feature>
<dbReference type="EMBL" id="JBHLXJ010000005">
    <property type="protein sequence ID" value="MFC0349204.1"/>
    <property type="molecule type" value="Genomic_DNA"/>
</dbReference>
<dbReference type="PRINTS" id="PR00344">
    <property type="entry name" value="BCTRLSENSOR"/>
</dbReference>
<feature type="modified residue" description="Phosphohistidine" evidence="7">
    <location>
        <position position="751"/>
    </location>
</feature>
<evidence type="ECO:0000256" key="2">
    <source>
        <dbReference type="ARBA" id="ARBA00012438"/>
    </source>
</evidence>
<dbReference type="InterPro" id="IPR036890">
    <property type="entry name" value="HATPase_C_sf"/>
</dbReference>
<dbReference type="SMART" id="SM01231">
    <property type="entry name" value="H-kinase_dim"/>
    <property type="match status" value="1"/>
</dbReference>
<dbReference type="EC" id="2.7.13.3" evidence="2"/>
<dbReference type="Pfam" id="PF01627">
    <property type="entry name" value="Hpt"/>
    <property type="match status" value="3"/>
</dbReference>
<keyword evidence="5" id="KW-0418">Kinase</keyword>
<dbReference type="InterPro" id="IPR058661">
    <property type="entry name" value="FimL_2nd"/>
</dbReference>
<keyword evidence="4" id="KW-0808">Transferase</keyword>
<reference evidence="15 16" key="1">
    <citation type="submission" date="2024-09" db="EMBL/GenBank/DDBJ databases">
        <authorList>
            <person name="Sun Q."/>
            <person name="Mori K."/>
        </authorList>
    </citation>
    <scope>NUCLEOTIDE SEQUENCE [LARGE SCALE GENOMIC DNA]</scope>
    <source>
        <strain evidence="15 16">CCM 8677</strain>
    </source>
</reference>
<evidence type="ECO:0000259" key="13">
    <source>
        <dbReference type="PROSITE" id="PS50851"/>
    </source>
</evidence>
<dbReference type="RefSeq" id="WP_390210624.1">
    <property type="nucleotide sequence ID" value="NZ_JBHLXJ010000005.1"/>
</dbReference>
<dbReference type="Pfam" id="PF00072">
    <property type="entry name" value="Response_reg"/>
    <property type="match status" value="1"/>
</dbReference>
<evidence type="ECO:0000256" key="10">
    <source>
        <dbReference type="SAM" id="MobiDB-lite"/>
    </source>
</evidence>
<dbReference type="InterPro" id="IPR036061">
    <property type="entry name" value="CheW-like_dom_sf"/>
</dbReference>
<proteinExistence type="predicted"/>
<feature type="modified residue" description="4-aspartylphosphate" evidence="8">
    <location>
        <position position="2244"/>
    </location>
</feature>
<dbReference type="Gene3D" id="3.30.565.10">
    <property type="entry name" value="Histidine kinase-like ATPase, C-terminal domain"/>
    <property type="match status" value="1"/>
</dbReference>
<feature type="modified residue" description="Phosphohistidine" evidence="7">
    <location>
        <position position="1216"/>
    </location>
</feature>
<dbReference type="Pfam" id="PF01584">
    <property type="entry name" value="CheW"/>
    <property type="match status" value="1"/>
</dbReference>
<dbReference type="InterPro" id="IPR011006">
    <property type="entry name" value="CheY-like_superfamily"/>
</dbReference>
<name>A0ABV6IBJ7_9BURK</name>
<dbReference type="InterPro" id="IPR001789">
    <property type="entry name" value="Sig_transdc_resp-reg_receiver"/>
</dbReference>
<dbReference type="SMART" id="SM00448">
    <property type="entry name" value="REC"/>
    <property type="match status" value="1"/>
</dbReference>
<dbReference type="PROSITE" id="PS50110">
    <property type="entry name" value="RESPONSE_REGULATORY"/>
    <property type="match status" value="1"/>
</dbReference>
<dbReference type="CDD" id="cd17546">
    <property type="entry name" value="REC_hyHK_CKI1_RcsC-like"/>
    <property type="match status" value="1"/>
</dbReference>
<dbReference type="InterPro" id="IPR037006">
    <property type="entry name" value="CheA-like_homodim_sf"/>
</dbReference>
<dbReference type="SMART" id="SM00260">
    <property type="entry name" value="CheW"/>
    <property type="match status" value="1"/>
</dbReference>